<feature type="domain" description="AlgX/AlgJ SGNH hydrolase-like" evidence="7">
    <location>
        <begin position="249"/>
        <end position="357"/>
    </location>
</feature>
<evidence type="ECO:0000256" key="3">
    <source>
        <dbReference type="ARBA" id="ARBA00022679"/>
    </source>
</evidence>
<organism evidence="8 9">
    <name type="scientific">Sinimarinibacterium thermocellulolyticum</name>
    <dbReference type="NCBI Taxonomy" id="3170016"/>
    <lineage>
        <taxon>Bacteria</taxon>
        <taxon>Pseudomonadati</taxon>
        <taxon>Pseudomonadota</taxon>
        <taxon>Gammaproteobacteria</taxon>
        <taxon>Nevskiales</taxon>
        <taxon>Nevskiaceae</taxon>
        <taxon>Sinimarinibacterium</taxon>
    </lineage>
</organism>
<keyword evidence="9" id="KW-1185">Reference proteome</keyword>
<dbReference type="Pfam" id="PF16822">
    <property type="entry name" value="ALGX"/>
    <property type="match status" value="1"/>
</dbReference>
<evidence type="ECO:0000256" key="2">
    <source>
        <dbReference type="ARBA" id="ARBA00005182"/>
    </source>
</evidence>
<dbReference type="RefSeq" id="WP_352888839.1">
    <property type="nucleotide sequence ID" value="NZ_JBEPIJ010000007.1"/>
</dbReference>
<gene>
    <name evidence="8" type="ORF">ABSH63_07975</name>
</gene>
<dbReference type="Proteomes" id="UP001465331">
    <property type="component" value="Unassembled WGS sequence"/>
</dbReference>
<comment type="pathway">
    <text evidence="2">Glycan biosynthesis; alginate biosynthesis.</text>
</comment>
<dbReference type="Gene3D" id="3.40.50.1110">
    <property type="entry name" value="SGNH hydrolase"/>
    <property type="match status" value="1"/>
</dbReference>
<dbReference type="EMBL" id="JBEPIJ010000007">
    <property type="protein sequence ID" value="MES0873936.1"/>
    <property type="molecule type" value="Genomic_DNA"/>
</dbReference>
<keyword evidence="5" id="KW-0574">Periplasm</keyword>
<evidence type="ECO:0000256" key="5">
    <source>
        <dbReference type="ARBA" id="ARBA00022764"/>
    </source>
</evidence>
<reference evidence="8 9" key="1">
    <citation type="submission" date="2024-06" db="EMBL/GenBank/DDBJ databases">
        <authorList>
            <person name="Li Z."/>
            <person name="Jiang Y."/>
        </authorList>
    </citation>
    <scope>NUCLEOTIDE SEQUENCE [LARGE SCALE GENOMIC DNA]</scope>
    <source>
        <strain evidence="8 9">HSW-8</strain>
    </source>
</reference>
<dbReference type="InterPro" id="IPR031811">
    <property type="entry name" value="ALGX/ALGJ_SGNH-like"/>
</dbReference>
<protein>
    <recommendedName>
        <fullName evidence="7">AlgX/AlgJ SGNH hydrolase-like domain-containing protein</fullName>
    </recommendedName>
</protein>
<evidence type="ECO:0000313" key="9">
    <source>
        <dbReference type="Proteomes" id="UP001465331"/>
    </source>
</evidence>
<comment type="subcellular location">
    <subcellularLocation>
        <location evidence="1">Periplasm</location>
    </subcellularLocation>
</comment>
<accession>A0ABV2A9K3</accession>
<comment type="caution">
    <text evidence="8">The sequence shown here is derived from an EMBL/GenBank/DDBJ whole genome shotgun (WGS) entry which is preliminary data.</text>
</comment>
<evidence type="ECO:0000256" key="6">
    <source>
        <dbReference type="ARBA" id="ARBA00022841"/>
    </source>
</evidence>
<keyword evidence="3" id="KW-0808">Transferase</keyword>
<evidence type="ECO:0000259" key="7">
    <source>
        <dbReference type="Pfam" id="PF16822"/>
    </source>
</evidence>
<name>A0ABV2A9K3_9GAMM</name>
<keyword evidence="4" id="KW-0732">Signal</keyword>
<sequence length="363" mass="39993">MPRLLPKLLALVAVFAAFAIGIAWYGATVPPYVGDLTRLGGYSEDDFGWTEPQARFDPPLYHAHRYDAPVDVLIFGDSMSLHRSGEQTDPGSYWPNYLAARTGWRVAALHRHDWTLDDVLQHAVYRQAPPRVLIVQFAERAIVGLERITAGYGNGSGCDGAATPVFDPLPLRPLGRQPLPLPPPRPSARGVDFSLGAHHLKRRVLTQLLPSAWQPVRRFALDRAGLFSSRRDRELLVFADDLRKLDMTPDQLARQRCALREIQDAVQASGKTVLLVLVVPDKLSTYRAHLPALPPDYPEVPALLAAAGGLQLVRVDRVFDAAVKAGVRDLFLPNDTHPGVAGHRLIADAVMHSLRELGIVVDD</sequence>
<dbReference type="SUPFAM" id="SSF52266">
    <property type="entry name" value="SGNH hydrolase"/>
    <property type="match status" value="1"/>
</dbReference>
<evidence type="ECO:0000256" key="4">
    <source>
        <dbReference type="ARBA" id="ARBA00022729"/>
    </source>
</evidence>
<proteinExistence type="predicted"/>
<keyword evidence="6" id="KW-0016">Alginate biosynthesis</keyword>
<dbReference type="InterPro" id="IPR036514">
    <property type="entry name" value="SGNH_hydro_sf"/>
</dbReference>
<evidence type="ECO:0000313" key="8">
    <source>
        <dbReference type="EMBL" id="MES0873936.1"/>
    </source>
</evidence>
<evidence type="ECO:0000256" key="1">
    <source>
        <dbReference type="ARBA" id="ARBA00004418"/>
    </source>
</evidence>